<comment type="caution">
    <text evidence="2">The sequence shown here is derived from an EMBL/GenBank/DDBJ whole genome shotgun (WGS) entry which is preliminary data.</text>
</comment>
<keyword evidence="1" id="KW-0732">Signal</keyword>
<feature type="signal peptide" evidence="1">
    <location>
        <begin position="1"/>
        <end position="21"/>
    </location>
</feature>
<dbReference type="Proteomes" id="UP000222460">
    <property type="component" value="Unassembled WGS sequence"/>
</dbReference>
<dbReference type="PROSITE" id="PS51257">
    <property type="entry name" value="PROKAR_LIPOPROTEIN"/>
    <property type="match status" value="1"/>
</dbReference>
<evidence type="ECO:0000256" key="1">
    <source>
        <dbReference type="SAM" id="SignalP"/>
    </source>
</evidence>
<dbReference type="EMBL" id="PDKZ01000002">
    <property type="protein sequence ID" value="PHH42346.1"/>
    <property type="molecule type" value="Genomic_DNA"/>
</dbReference>
<dbReference type="RefSeq" id="WP_098967136.1">
    <property type="nucleotide sequence ID" value="NZ_PDKZ01000002.1"/>
</dbReference>
<reference evidence="3" key="1">
    <citation type="submission" date="2017-10" db="EMBL/GenBank/DDBJ databases">
        <title>FDA dAtabase for Regulatory Grade micrObial Sequences (FDA-ARGOS): Supporting development and validation of Infectious Disease Dx tests.</title>
        <authorList>
            <person name="Goldberg B."/>
            <person name="Campos J."/>
            <person name="Tallon L."/>
            <person name="Sadzewicz L."/>
            <person name="Ott S."/>
            <person name="Zhao X."/>
            <person name="Nagaraj S."/>
            <person name="Vavikolanu K."/>
            <person name="Aluvathingal J."/>
            <person name="Nadendla S."/>
            <person name="Geyer C."/>
            <person name="Sichtig H."/>
        </authorList>
    </citation>
    <scope>NUCLEOTIDE SEQUENCE [LARGE SCALE GENOMIC DNA]</scope>
    <source>
        <strain evidence="3">FDAARGOS_376</strain>
    </source>
</reference>
<protein>
    <recommendedName>
        <fullName evidence="4">Secreted protein</fullName>
    </recommendedName>
</protein>
<evidence type="ECO:0008006" key="4">
    <source>
        <dbReference type="Google" id="ProtNLM"/>
    </source>
</evidence>
<accession>A0A2C5WB31</accession>
<dbReference type="AlphaFoldDB" id="A0A2C5WB31"/>
<sequence length="209" mass="22623">MKPIFLLLPIAALFSAFSVAAAPSPVASFAACDDHSLAVVQSPLFKNLVPSTVENGQIKLSGGTKSDMGQRWMFAKPVEIDGMSLTGFYAEDTDLMGTRIISWGFYAKQTPNELHTQLEKAGGPRMDMSQGLYARAEIWSHDKSNWQPEDPSATAGKLVVDSAERVFLIEPAPQELTTGSKGMFTCSIQGKVNEAMLKSSRPDLLSAVH</sequence>
<feature type="chain" id="PRO_5012632193" description="Secreted protein" evidence="1">
    <location>
        <begin position="22"/>
        <end position="209"/>
    </location>
</feature>
<proteinExistence type="predicted"/>
<evidence type="ECO:0000313" key="3">
    <source>
        <dbReference type="Proteomes" id="UP000222460"/>
    </source>
</evidence>
<organism evidence="2 3">
    <name type="scientific">Pseudomonas putida</name>
    <name type="common">Arthrobacter siderocapsulatus</name>
    <dbReference type="NCBI Taxonomy" id="303"/>
    <lineage>
        <taxon>Bacteria</taxon>
        <taxon>Pseudomonadati</taxon>
        <taxon>Pseudomonadota</taxon>
        <taxon>Gammaproteobacteria</taxon>
        <taxon>Pseudomonadales</taxon>
        <taxon>Pseudomonadaceae</taxon>
        <taxon>Pseudomonas</taxon>
    </lineage>
</organism>
<gene>
    <name evidence="2" type="ORF">CRX57_19835</name>
</gene>
<name>A0A2C5WB31_PSEPU</name>
<evidence type="ECO:0000313" key="2">
    <source>
        <dbReference type="EMBL" id="PHH42346.1"/>
    </source>
</evidence>